<protein>
    <recommendedName>
        <fullName evidence="10">Protein RER1</fullName>
    </recommendedName>
</protein>
<feature type="transmembrane region" description="Helical" evidence="7">
    <location>
        <begin position="88"/>
        <end position="104"/>
    </location>
</feature>
<comment type="subcellular location">
    <subcellularLocation>
        <location evidence="1">Membrane</location>
        <topology evidence="1">Multi-pass membrane protein</topology>
    </subcellularLocation>
</comment>
<dbReference type="EnsemblPlants" id="AET7Gv20715700.1">
    <property type="protein sequence ID" value="AET7Gv20715700.1"/>
    <property type="gene ID" value="AET7Gv20715700"/>
</dbReference>
<proteinExistence type="inferred from homology"/>
<evidence type="ECO:0000256" key="7">
    <source>
        <dbReference type="SAM" id="Phobius"/>
    </source>
</evidence>
<feature type="transmembrane region" description="Helical" evidence="7">
    <location>
        <begin position="189"/>
        <end position="206"/>
    </location>
</feature>
<dbReference type="InterPro" id="IPR004932">
    <property type="entry name" value="Rer1"/>
</dbReference>
<dbReference type="GO" id="GO:0005783">
    <property type="term" value="C:endoplasmic reticulum"/>
    <property type="evidence" value="ECO:0007669"/>
    <property type="project" value="GOC"/>
</dbReference>
<keyword evidence="9" id="KW-1185">Reference proteome</keyword>
<feature type="transmembrane region" description="Helical" evidence="7">
    <location>
        <begin position="110"/>
        <end position="127"/>
    </location>
</feature>
<evidence type="ECO:0000256" key="3">
    <source>
        <dbReference type="ARBA" id="ARBA00022692"/>
    </source>
</evidence>
<evidence type="ECO:0008006" key="10">
    <source>
        <dbReference type="Google" id="ProtNLM"/>
    </source>
</evidence>
<keyword evidence="4 7" id="KW-1133">Transmembrane helix</keyword>
<feature type="region of interest" description="Disordered" evidence="6">
    <location>
        <begin position="33"/>
        <end position="58"/>
    </location>
</feature>
<organism evidence="8 9">
    <name type="scientific">Aegilops tauschii subsp. strangulata</name>
    <name type="common">Goatgrass</name>
    <dbReference type="NCBI Taxonomy" id="200361"/>
    <lineage>
        <taxon>Eukaryota</taxon>
        <taxon>Viridiplantae</taxon>
        <taxon>Streptophyta</taxon>
        <taxon>Embryophyta</taxon>
        <taxon>Tracheophyta</taxon>
        <taxon>Spermatophyta</taxon>
        <taxon>Magnoliopsida</taxon>
        <taxon>Liliopsida</taxon>
        <taxon>Poales</taxon>
        <taxon>Poaceae</taxon>
        <taxon>BOP clade</taxon>
        <taxon>Pooideae</taxon>
        <taxon>Triticodae</taxon>
        <taxon>Triticeae</taxon>
        <taxon>Triticinae</taxon>
        <taxon>Aegilops</taxon>
    </lineage>
</organism>
<dbReference type="GO" id="GO:0006890">
    <property type="term" value="P:retrograde vesicle-mediated transport, Golgi to endoplasmic reticulum"/>
    <property type="evidence" value="ECO:0007669"/>
    <property type="project" value="TreeGrafter"/>
</dbReference>
<dbReference type="Pfam" id="PF03248">
    <property type="entry name" value="Rer1"/>
    <property type="match status" value="1"/>
</dbReference>
<comment type="similarity">
    <text evidence="2">Belongs to the RER1 family.</text>
</comment>
<accession>A0A453RVD2</accession>
<keyword evidence="3 7" id="KW-0812">Transmembrane</keyword>
<evidence type="ECO:0000256" key="2">
    <source>
        <dbReference type="ARBA" id="ARBA00006070"/>
    </source>
</evidence>
<evidence type="ECO:0000313" key="9">
    <source>
        <dbReference type="Proteomes" id="UP000015105"/>
    </source>
</evidence>
<evidence type="ECO:0000256" key="5">
    <source>
        <dbReference type="ARBA" id="ARBA00023136"/>
    </source>
</evidence>
<dbReference type="PANTHER" id="PTHR10743">
    <property type="entry name" value="PROTEIN RER1"/>
    <property type="match status" value="1"/>
</dbReference>
<dbReference type="PANTHER" id="PTHR10743:SF28">
    <property type="entry name" value="PROTEIN RER1C"/>
    <property type="match status" value="1"/>
</dbReference>
<dbReference type="AlphaFoldDB" id="A0A453RVD2"/>
<reference evidence="8" key="5">
    <citation type="journal article" date="2021" name="G3 (Bethesda)">
        <title>Aegilops tauschii genome assembly Aet v5.0 features greater sequence contiguity and improved annotation.</title>
        <authorList>
            <person name="Wang L."/>
            <person name="Zhu T."/>
            <person name="Rodriguez J.C."/>
            <person name="Deal K.R."/>
            <person name="Dubcovsky J."/>
            <person name="McGuire P.E."/>
            <person name="Lux T."/>
            <person name="Spannagl M."/>
            <person name="Mayer K.F.X."/>
            <person name="Baldrich P."/>
            <person name="Meyers B.C."/>
            <person name="Huo N."/>
            <person name="Gu Y.Q."/>
            <person name="Zhou H."/>
            <person name="Devos K.M."/>
            <person name="Bennetzen J.L."/>
            <person name="Unver T."/>
            <person name="Budak H."/>
            <person name="Gulick P.J."/>
            <person name="Galiba G."/>
            <person name="Kalapos B."/>
            <person name="Nelson D.R."/>
            <person name="Li P."/>
            <person name="You F.M."/>
            <person name="Luo M.C."/>
            <person name="Dvorak J."/>
        </authorList>
    </citation>
    <scope>NUCLEOTIDE SEQUENCE [LARGE SCALE GENOMIC DNA]</scope>
    <source>
        <strain evidence="8">cv. AL8/78</strain>
    </source>
</reference>
<dbReference type="Gramene" id="AET7Gv20715700.1">
    <property type="protein sequence ID" value="AET7Gv20715700.1"/>
    <property type="gene ID" value="AET7Gv20715700"/>
</dbReference>
<reference evidence="8" key="3">
    <citation type="journal article" date="2017" name="Nature">
        <title>Genome sequence of the progenitor of the wheat D genome Aegilops tauschii.</title>
        <authorList>
            <person name="Luo M.C."/>
            <person name="Gu Y.Q."/>
            <person name="Puiu D."/>
            <person name="Wang H."/>
            <person name="Twardziok S.O."/>
            <person name="Deal K.R."/>
            <person name="Huo N."/>
            <person name="Zhu T."/>
            <person name="Wang L."/>
            <person name="Wang Y."/>
            <person name="McGuire P.E."/>
            <person name="Liu S."/>
            <person name="Long H."/>
            <person name="Ramasamy R.K."/>
            <person name="Rodriguez J.C."/>
            <person name="Van S.L."/>
            <person name="Yuan L."/>
            <person name="Wang Z."/>
            <person name="Xia Z."/>
            <person name="Xiao L."/>
            <person name="Anderson O.D."/>
            <person name="Ouyang S."/>
            <person name="Liang Y."/>
            <person name="Zimin A.V."/>
            <person name="Pertea G."/>
            <person name="Qi P."/>
            <person name="Bennetzen J.L."/>
            <person name="Dai X."/>
            <person name="Dawson M.W."/>
            <person name="Muller H.G."/>
            <person name="Kugler K."/>
            <person name="Rivarola-Duarte L."/>
            <person name="Spannagl M."/>
            <person name="Mayer K.F.X."/>
            <person name="Lu F.H."/>
            <person name="Bevan M.W."/>
            <person name="Leroy P."/>
            <person name="Li P."/>
            <person name="You F.M."/>
            <person name="Sun Q."/>
            <person name="Liu Z."/>
            <person name="Lyons E."/>
            <person name="Wicker T."/>
            <person name="Salzberg S.L."/>
            <person name="Devos K.M."/>
            <person name="Dvorak J."/>
        </authorList>
    </citation>
    <scope>NUCLEOTIDE SEQUENCE [LARGE SCALE GENOMIC DNA]</scope>
    <source>
        <strain evidence="8">cv. AL8/78</strain>
    </source>
</reference>
<dbReference type="Proteomes" id="UP000015105">
    <property type="component" value="Chromosome 7D"/>
</dbReference>
<evidence type="ECO:0000256" key="4">
    <source>
        <dbReference type="ARBA" id="ARBA00022989"/>
    </source>
</evidence>
<dbReference type="GO" id="GO:0006621">
    <property type="term" value="P:protein retention in ER lumen"/>
    <property type="evidence" value="ECO:0007669"/>
    <property type="project" value="TreeGrafter"/>
</dbReference>
<keyword evidence="5 7" id="KW-0472">Membrane</keyword>
<reference evidence="9" key="1">
    <citation type="journal article" date="2014" name="Science">
        <title>Ancient hybridizations among the ancestral genomes of bread wheat.</title>
        <authorList>
            <consortium name="International Wheat Genome Sequencing Consortium,"/>
            <person name="Marcussen T."/>
            <person name="Sandve S.R."/>
            <person name="Heier L."/>
            <person name="Spannagl M."/>
            <person name="Pfeifer M."/>
            <person name="Jakobsen K.S."/>
            <person name="Wulff B.B."/>
            <person name="Steuernagel B."/>
            <person name="Mayer K.F."/>
            <person name="Olsen O.A."/>
        </authorList>
    </citation>
    <scope>NUCLEOTIDE SEQUENCE [LARGE SCALE GENOMIC DNA]</scope>
    <source>
        <strain evidence="9">cv. AL8/78</strain>
    </source>
</reference>
<reference evidence="8" key="4">
    <citation type="submission" date="2019-03" db="UniProtKB">
        <authorList>
            <consortium name="EnsemblPlants"/>
        </authorList>
    </citation>
    <scope>IDENTIFICATION</scope>
</reference>
<sequence length="244" mass="27061">RGGTCLDVNGMGWDAIRAEALLHEIPNPSPLNAMMDPSSSSTASAPAASTHSSDSGGPAAALSAAVATASRRFQHLLDRSTPHVGRRWLGLAGVVLVYALRAWFVGGYYIVTYALGIYLLNLLIAFLSPQVDPELAEVLGEGPALPTRSSDEFRPFVRRLPEFKFWYSIVKAFCIAFGMTFFSVFDVPVFWPILLFYWVVLFTVTMKRQILHMVKYRYVPFTFGKQRYNGKRAASADDLTLPKD</sequence>
<evidence type="ECO:0000313" key="8">
    <source>
        <dbReference type="EnsemblPlants" id="AET7Gv20715700.1"/>
    </source>
</evidence>
<feature type="transmembrane region" description="Helical" evidence="7">
    <location>
        <begin position="165"/>
        <end position="183"/>
    </location>
</feature>
<name>A0A453RVD2_AEGTS</name>
<reference evidence="9" key="2">
    <citation type="journal article" date="2017" name="Nat. Plants">
        <title>The Aegilops tauschii genome reveals multiple impacts of transposons.</title>
        <authorList>
            <person name="Zhao G."/>
            <person name="Zou C."/>
            <person name="Li K."/>
            <person name="Wang K."/>
            <person name="Li T."/>
            <person name="Gao L."/>
            <person name="Zhang X."/>
            <person name="Wang H."/>
            <person name="Yang Z."/>
            <person name="Liu X."/>
            <person name="Jiang W."/>
            <person name="Mao L."/>
            <person name="Kong X."/>
            <person name="Jiao Y."/>
            <person name="Jia J."/>
        </authorList>
    </citation>
    <scope>NUCLEOTIDE SEQUENCE [LARGE SCALE GENOMIC DNA]</scope>
    <source>
        <strain evidence="9">cv. AL8/78</strain>
    </source>
</reference>
<evidence type="ECO:0000256" key="1">
    <source>
        <dbReference type="ARBA" id="ARBA00004141"/>
    </source>
</evidence>
<dbReference type="STRING" id="200361.A0A453RVD2"/>
<dbReference type="GO" id="GO:0000139">
    <property type="term" value="C:Golgi membrane"/>
    <property type="evidence" value="ECO:0007669"/>
    <property type="project" value="TreeGrafter"/>
</dbReference>
<evidence type="ECO:0000256" key="6">
    <source>
        <dbReference type="SAM" id="MobiDB-lite"/>
    </source>
</evidence>